<proteinExistence type="predicted"/>
<accession>A0ABD5PYJ8</accession>
<protein>
    <submittedName>
        <fullName evidence="2">Uncharacterized protein</fullName>
    </submittedName>
</protein>
<dbReference type="EMBL" id="JBHSHT010000001">
    <property type="protein sequence ID" value="MFC4823433.1"/>
    <property type="molecule type" value="Genomic_DNA"/>
</dbReference>
<evidence type="ECO:0000313" key="3">
    <source>
        <dbReference type="Proteomes" id="UP001595945"/>
    </source>
</evidence>
<dbReference type="AlphaFoldDB" id="A0ABD5PYJ8"/>
<comment type="caution">
    <text evidence="2">The sequence shown here is derived from an EMBL/GenBank/DDBJ whole genome shotgun (WGS) entry which is preliminary data.</text>
</comment>
<evidence type="ECO:0000256" key="1">
    <source>
        <dbReference type="SAM" id="Phobius"/>
    </source>
</evidence>
<reference evidence="2 3" key="1">
    <citation type="journal article" date="2019" name="Int. J. Syst. Evol. Microbiol.">
        <title>The Global Catalogue of Microorganisms (GCM) 10K type strain sequencing project: providing services to taxonomists for standard genome sequencing and annotation.</title>
        <authorList>
            <consortium name="The Broad Institute Genomics Platform"/>
            <consortium name="The Broad Institute Genome Sequencing Center for Infectious Disease"/>
            <person name="Wu L."/>
            <person name="Ma J."/>
        </authorList>
    </citation>
    <scope>NUCLEOTIDE SEQUENCE [LARGE SCALE GENOMIC DNA]</scope>
    <source>
        <strain evidence="2 3">XZYJ18</strain>
    </source>
</reference>
<name>A0ABD5PYJ8_9EURY</name>
<feature type="transmembrane region" description="Helical" evidence="1">
    <location>
        <begin position="90"/>
        <end position="121"/>
    </location>
</feature>
<gene>
    <name evidence="2" type="ORF">ACFO9K_04075</name>
</gene>
<sequence length="124" mass="13028">MVGFLNYVIGFVVSLLIGAFGIYVGARVIADRDDFEYAILTALVGAFVWWLVTGLFGLIPFVGGLVGAVLGLVAWVYVINARYPGGWGNAIGIGVVAWLAVWVVLVVLESLEIIAAGALGIPGF</sequence>
<dbReference type="GeneID" id="73045516"/>
<keyword evidence="3" id="KW-1185">Reference proteome</keyword>
<evidence type="ECO:0000313" key="2">
    <source>
        <dbReference type="EMBL" id="MFC4823433.1"/>
    </source>
</evidence>
<feature type="transmembrane region" description="Helical" evidence="1">
    <location>
        <begin position="58"/>
        <end position="78"/>
    </location>
</feature>
<feature type="transmembrane region" description="Helical" evidence="1">
    <location>
        <begin position="35"/>
        <end position="52"/>
    </location>
</feature>
<organism evidence="2 3">
    <name type="scientific">Halorussus aquaticus</name>
    <dbReference type="NCBI Taxonomy" id="2953748"/>
    <lineage>
        <taxon>Archaea</taxon>
        <taxon>Methanobacteriati</taxon>
        <taxon>Methanobacteriota</taxon>
        <taxon>Stenosarchaea group</taxon>
        <taxon>Halobacteria</taxon>
        <taxon>Halobacteriales</taxon>
        <taxon>Haladaptataceae</taxon>
        <taxon>Halorussus</taxon>
    </lineage>
</organism>
<dbReference type="Proteomes" id="UP001595945">
    <property type="component" value="Unassembled WGS sequence"/>
</dbReference>
<dbReference type="RefSeq" id="WP_254267094.1">
    <property type="nucleotide sequence ID" value="NZ_CP100400.1"/>
</dbReference>
<keyword evidence="1" id="KW-0812">Transmembrane</keyword>
<feature type="transmembrane region" description="Helical" evidence="1">
    <location>
        <begin position="6"/>
        <end position="26"/>
    </location>
</feature>
<keyword evidence="1" id="KW-0472">Membrane</keyword>
<keyword evidence="1" id="KW-1133">Transmembrane helix</keyword>